<name>A0AC34GL90_9BILA</name>
<evidence type="ECO:0000313" key="2">
    <source>
        <dbReference type="WBParaSite" id="ES5_v2.g30432.t1"/>
    </source>
</evidence>
<accession>A0AC34GL90</accession>
<dbReference type="Proteomes" id="UP000887579">
    <property type="component" value="Unplaced"/>
</dbReference>
<reference evidence="2" key="1">
    <citation type="submission" date="2022-11" db="UniProtKB">
        <authorList>
            <consortium name="WormBaseParasite"/>
        </authorList>
    </citation>
    <scope>IDENTIFICATION</scope>
</reference>
<evidence type="ECO:0000313" key="1">
    <source>
        <dbReference type="Proteomes" id="UP000887579"/>
    </source>
</evidence>
<proteinExistence type="predicted"/>
<protein>
    <submittedName>
        <fullName evidence="2">Uncharacterized protein</fullName>
    </submittedName>
</protein>
<dbReference type="WBParaSite" id="ES5_v2.g30432.t1">
    <property type="protein sequence ID" value="ES5_v2.g30432.t1"/>
    <property type="gene ID" value="ES5_v2.g30432"/>
</dbReference>
<sequence>MVFDIATTLHAFSKEFKTEVTGYFGKKGDVFKPSVNNARFVIENGDDKKGHIVARAPTYQKRYGQHDLIDDKELLMLLKKYKLSTADIIDLIYKFPGLHPSLGGFSILLAMENDMDVTGLSLEQM</sequence>
<organism evidence="1 2">
    <name type="scientific">Panagrolaimus sp. ES5</name>
    <dbReference type="NCBI Taxonomy" id="591445"/>
    <lineage>
        <taxon>Eukaryota</taxon>
        <taxon>Metazoa</taxon>
        <taxon>Ecdysozoa</taxon>
        <taxon>Nematoda</taxon>
        <taxon>Chromadorea</taxon>
        <taxon>Rhabditida</taxon>
        <taxon>Tylenchina</taxon>
        <taxon>Panagrolaimomorpha</taxon>
        <taxon>Panagrolaimoidea</taxon>
        <taxon>Panagrolaimidae</taxon>
        <taxon>Panagrolaimus</taxon>
    </lineage>
</organism>